<dbReference type="InterPro" id="IPR020904">
    <property type="entry name" value="Sc_DH/Rdtase_CS"/>
</dbReference>
<dbReference type="NCBIfam" id="NF009467">
    <property type="entry name" value="PRK12826.1-3"/>
    <property type="match status" value="1"/>
</dbReference>
<dbReference type="PANTHER" id="PTHR24321:SF8">
    <property type="entry name" value="ESTRADIOL 17-BETA-DEHYDROGENASE 8-RELATED"/>
    <property type="match status" value="1"/>
</dbReference>
<evidence type="ECO:0000256" key="1">
    <source>
        <dbReference type="ARBA" id="ARBA00006484"/>
    </source>
</evidence>
<dbReference type="SUPFAM" id="SSF51735">
    <property type="entry name" value="NAD(P)-binding Rossmann-fold domains"/>
    <property type="match status" value="1"/>
</dbReference>
<dbReference type="EMBL" id="JAWLKA010000019">
    <property type="protein sequence ID" value="MDV6284514.1"/>
    <property type="molecule type" value="Genomic_DNA"/>
</dbReference>
<reference evidence="5 6" key="1">
    <citation type="submission" date="2023-10" db="EMBL/GenBank/DDBJ databases">
        <title>Development of a sustainable strategy for remediation of hydrocarbon-contaminated territories based on the waste exchange concept.</title>
        <authorList>
            <person name="Krivoruchko A."/>
        </authorList>
    </citation>
    <scope>NUCLEOTIDE SEQUENCE [LARGE SCALE GENOMIC DNA]</scope>
    <source>
        <strain evidence="5 6">IEGM 60</strain>
    </source>
</reference>
<dbReference type="NCBIfam" id="TIGR03971">
    <property type="entry name" value="SDR_subfam_1"/>
    <property type="match status" value="1"/>
</dbReference>
<dbReference type="RefSeq" id="WP_317570469.1">
    <property type="nucleotide sequence ID" value="NZ_JAWLKA010000019.1"/>
</dbReference>
<evidence type="ECO:0000256" key="2">
    <source>
        <dbReference type="ARBA" id="ARBA00023002"/>
    </source>
</evidence>
<dbReference type="InterPro" id="IPR002347">
    <property type="entry name" value="SDR_fam"/>
</dbReference>
<evidence type="ECO:0000313" key="6">
    <source>
        <dbReference type="Proteomes" id="UP001185737"/>
    </source>
</evidence>
<dbReference type="PROSITE" id="PS00061">
    <property type="entry name" value="ADH_SHORT"/>
    <property type="match status" value="1"/>
</dbReference>
<dbReference type="InterPro" id="IPR036291">
    <property type="entry name" value="NAD(P)-bd_dom_sf"/>
</dbReference>
<keyword evidence="6" id="KW-1185">Reference proteome</keyword>
<comment type="caution">
    <text evidence="5">The sequence shown here is derived from an EMBL/GenBank/DDBJ whole genome shotgun (WGS) entry which is preliminary data.</text>
</comment>
<gene>
    <name evidence="5" type="ORF">R3Q59_28890</name>
</gene>
<protein>
    <submittedName>
        <fullName evidence="5">Mycofactocin-coupled SDR family oxidoreductase</fullName>
    </submittedName>
</protein>
<comment type="similarity">
    <text evidence="1 4">Belongs to the short-chain dehydrogenases/reductases (SDR) family.</text>
</comment>
<dbReference type="Gene3D" id="3.40.50.720">
    <property type="entry name" value="NAD(P)-binding Rossmann-like Domain"/>
    <property type="match status" value="1"/>
</dbReference>
<proteinExistence type="inferred from homology"/>
<organism evidence="5 6">
    <name type="scientific">Rhodococcus jostii</name>
    <dbReference type="NCBI Taxonomy" id="132919"/>
    <lineage>
        <taxon>Bacteria</taxon>
        <taxon>Bacillati</taxon>
        <taxon>Actinomycetota</taxon>
        <taxon>Actinomycetes</taxon>
        <taxon>Mycobacteriales</taxon>
        <taxon>Nocardiaceae</taxon>
        <taxon>Rhodococcus</taxon>
    </lineage>
</organism>
<evidence type="ECO:0000256" key="3">
    <source>
        <dbReference type="ARBA" id="ARBA00023027"/>
    </source>
</evidence>
<name>A0ABU4CLT6_RHOJO</name>
<evidence type="ECO:0000313" key="5">
    <source>
        <dbReference type="EMBL" id="MDV6284514.1"/>
    </source>
</evidence>
<evidence type="ECO:0000256" key="4">
    <source>
        <dbReference type="RuleBase" id="RU000363"/>
    </source>
</evidence>
<dbReference type="PRINTS" id="PR00080">
    <property type="entry name" value="SDRFAMILY"/>
</dbReference>
<keyword evidence="2" id="KW-0560">Oxidoreductase</keyword>
<dbReference type="CDD" id="cd05233">
    <property type="entry name" value="SDR_c"/>
    <property type="match status" value="1"/>
</dbReference>
<dbReference type="PANTHER" id="PTHR24321">
    <property type="entry name" value="DEHYDROGENASES, SHORT CHAIN"/>
    <property type="match status" value="1"/>
</dbReference>
<sequence>MTGRVGGKVALITGAARGQGRSHAIRLAQEGADIIAIDICDDIKSVPYAGASEDDLALTVKQVEAAGGRILAKVCDIRNLAALEEIAAEGVAAFGKIDVLVANAGIFGFGPAWELDEQTWQTMIDVNLTGTWKTTRAVIPHMLEQGSGGSIILTSAGAGLIGLPNGVHYASAKHGVTGLMRTLAIELAPHQIRCNSVHTTTVDTPMVNNQAVYSLFMGGNLDVTRADAEQNMKAINALPVPWLEPADVSNAVLYLASEESRYVTGATHVVDAGNSSAFKIPQLQA</sequence>
<dbReference type="Pfam" id="PF00106">
    <property type="entry name" value="adh_short"/>
    <property type="match status" value="1"/>
</dbReference>
<keyword evidence="3" id="KW-0520">NAD</keyword>
<dbReference type="Proteomes" id="UP001185737">
    <property type="component" value="Unassembled WGS sequence"/>
</dbReference>
<accession>A0ABU4CLT6</accession>
<dbReference type="InterPro" id="IPR023985">
    <property type="entry name" value="SDR_subfam_1"/>
</dbReference>
<dbReference type="PRINTS" id="PR00081">
    <property type="entry name" value="GDHRDH"/>
</dbReference>